<evidence type="ECO:0000313" key="1">
    <source>
        <dbReference type="Proteomes" id="UP000835206"/>
    </source>
</evidence>
<dbReference type="KEGG" id="bter:110119142"/>
<dbReference type="RefSeq" id="XP_020718687.1">
    <property type="nucleotide sequence ID" value="XM_020863028.2"/>
</dbReference>
<name>A0A9B7HW50_BOMTE</name>
<dbReference type="PANTHER" id="PTHR16260">
    <property type="entry name" value="SIMILAR TO 1700123O20RIK PROTEIN"/>
    <property type="match status" value="1"/>
</dbReference>
<dbReference type="AlphaFoldDB" id="A0A9B7HW50"/>
<protein>
    <submittedName>
        <fullName evidence="2">Uncharacterized protein C14orf119</fullName>
    </submittedName>
</protein>
<reference evidence="2" key="1">
    <citation type="submission" date="2025-08" db="UniProtKB">
        <authorList>
            <consortium name="RefSeq"/>
        </authorList>
    </citation>
    <scope>IDENTIFICATION</scope>
</reference>
<evidence type="ECO:0000313" key="2">
    <source>
        <dbReference type="RefSeq" id="XP_020718687.1"/>
    </source>
</evidence>
<dbReference type="GeneID" id="110119142"/>
<dbReference type="PANTHER" id="PTHR16260:SF3">
    <property type="entry name" value="CHROMOSOME 14 OPEN READING FRAME 119-LIKE-RELATED"/>
    <property type="match status" value="1"/>
</dbReference>
<proteinExistence type="predicted"/>
<sequence length="125" mass="15160">MTTILTNEAKLRYVIEWFQEWSEMQRNDFLDILIEECGPVGLVHRLISKMENLGNDEDFEYDRPTLFRCRVKLFREWSYNWSRQEKDFLLLSIKSADAAFAQKYDEKLLTLIHDEHEKEYGRMET</sequence>
<dbReference type="InterPro" id="IPR028019">
    <property type="entry name" value="DUF4508"/>
</dbReference>
<keyword evidence="1" id="KW-1185">Reference proteome</keyword>
<accession>A0A9B7HW50</accession>
<gene>
    <name evidence="2" type="primary">LOC110119142</name>
</gene>
<organism evidence="1 2">
    <name type="scientific">Bombus terrestris</name>
    <name type="common">Buff-tailed bumblebee</name>
    <name type="synonym">Apis terrestris</name>
    <dbReference type="NCBI Taxonomy" id="30195"/>
    <lineage>
        <taxon>Eukaryota</taxon>
        <taxon>Metazoa</taxon>
        <taxon>Ecdysozoa</taxon>
        <taxon>Arthropoda</taxon>
        <taxon>Hexapoda</taxon>
        <taxon>Insecta</taxon>
        <taxon>Pterygota</taxon>
        <taxon>Neoptera</taxon>
        <taxon>Endopterygota</taxon>
        <taxon>Hymenoptera</taxon>
        <taxon>Apocrita</taxon>
        <taxon>Aculeata</taxon>
        <taxon>Apoidea</taxon>
        <taxon>Anthophila</taxon>
        <taxon>Apidae</taxon>
        <taxon>Bombus</taxon>
        <taxon>Bombus</taxon>
    </lineage>
</organism>
<dbReference type="Proteomes" id="UP000835206">
    <property type="component" value="Chromosome 5"/>
</dbReference>
<dbReference type="OrthoDB" id="6514241at2759"/>
<dbReference type="Pfam" id="PF14969">
    <property type="entry name" value="DUF4508"/>
    <property type="match status" value="1"/>
</dbReference>